<dbReference type="EMBL" id="FTNO01000007">
    <property type="protein sequence ID" value="SIR91297.1"/>
    <property type="molecule type" value="Genomic_DNA"/>
</dbReference>
<feature type="domain" description="HTH arsR-type" evidence="1">
    <location>
        <begin position="19"/>
        <end position="104"/>
    </location>
</feature>
<accession>A0A1N7ETB5</accession>
<name>A0A1N7ETB5_9EURY</name>
<evidence type="ECO:0000313" key="3">
    <source>
        <dbReference type="Proteomes" id="UP000186914"/>
    </source>
</evidence>
<evidence type="ECO:0000259" key="1">
    <source>
        <dbReference type="PROSITE" id="PS50987"/>
    </source>
</evidence>
<keyword evidence="3" id="KW-1185">Reference proteome</keyword>
<dbReference type="InterPro" id="IPR001845">
    <property type="entry name" value="HTH_ArsR_DNA-bd_dom"/>
</dbReference>
<dbReference type="GO" id="GO:0003700">
    <property type="term" value="F:DNA-binding transcription factor activity"/>
    <property type="evidence" value="ECO:0007669"/>
    <property type="project" value="InterPro"/>
</dbReference>
<dbReference type="Pfam" id="PF25212">
    <property type="entry name" value="HVO_A0114"/>
    <property type="match status" value="1"/>
</dbReference>
<dbReference type="RefSeq" id="WP_245800238.1">
    <property type="nucleotide sequence ID" value="NZ_FTNO01000007.1"/>
</dbReference>
<dbReference type="Proteomes" id="UP000186914">
    <property type="component" value="Unassembled WGS sequence"/>
</dbReference>
<organism evidence="2 3">
    <name type="scientific">Haladaptatus litoreus</name>
    <dbReference type="NCBI Taxonomy" id="553468"/>
    <lineage>
        <taxon>Archaea</taxon>
        <taxon>Methanobacteriati</taxon>
        <taxon>Methanobacteriota</taxon>
        <taxon>Stenosarchaea group</taxon>
        <taxon>Halobacteria</taxon>
        <taxon>Halobacteriales</taxon>
        <taxon>Haladaptataceae</taxon>
        <taxon>Haladaptatus</taxon>
    </lineage>
</organism>
<dbReference type="PROSITE" id="PS50987">
    <property type="entry name" value="HTH_ARSR_2"/>
    <property type="match status" value="1"/>
</dbReference>
<dbReference type="Gene3D" id="1.10.10.10">
    <property type="entry name" value="Winged helix-like DNA-binding domain superfamily/Winged helix DNA-binding domain"/>
    <property type="match status" value="1"/>
</dbReference>
<gene>
    <name evidence="2" type="ORF">SAMN05421858_4475</name>
</gene>
<protein>
    <submittedName>
        <fullName evidence="2">Predicted transcriptional regulator</fullName>
    </submittedName>
</protein>
<proteinExistence type="predicted"/>
<dbReference type="InterPro" id="IPR036388">
    <property type="entry name" value="WH-like_DNA-bd_sf"/>
</dbReference>
<dbReference type="InterPro" id="IPR036390">
    <property type="entry name" value="WH_DNA-bd_sf"/>
</dbReference>
<dbReference type="SUPFAM" id="SSF46785">
    <property type="entry name" value="Winged helix' DNA-binding domain"/>
    <property type="match status" value="1"/>
</dbReference>
<reference evidence="3" key="1">
    <citation type="submission" date="2017-01" db="EMBL/GenBank/DDBJ databases">
        <authorList>
            <person name="Varghese N."/>
            <person name="Submissions S."/>
        </authorList>
    </citation>
    <scope>NUCLEOTIDE SEQUENCE [LARGE SCALE GENOMIC DNA]</scope>
    <source>
        <strain evidence="3">CGMCC 1.7737</strain>
    </source>
</reference>
<dbReference type="AlphaFoldDB" id="A0A1N7ETB5"/>
<evidence type="ECO:0000313" key="2">
    <source>
        <dbReference type="EMBL" id="SIR91297.1"/>
    </source>
</evidence>
<sequence>MTSSDRRKQMARALARGGMEGVHVLSHESAAEILTPKRRDLITYLAENEVASVRDLARQLDRDKGQVSRDLETLAGHGVVSFETDGRAKKPYLQHEHVVVEPIV</sequence>